<reference evidence="3" key="1">
    <citation type="journal article" date="2019" name="Int. J. Syst. Evol. Microbiol.">
        <title>The Global Catalogue of Microorganisms (GCM) 10K type strain sequencing project: providing services to taxonomists for standard genome sequencing and annotation.</title>
        <authorList>
            <consortium name="The Broad Institute Genomics Platform"/>
            <consortium name="The Broad Institute Genome Sequencing Center for Infectious Disease"/>
            <person name="Wu L."/>
            <person name="Ma J."/>
        </authorList>
    </citation>
    <scope>NUCLEOTIDE SEQUENCE [LARGE SCALE GENOMIC DNA]</scope>
    <source>
        <strain evidence="3">JCM 9458</strain>
    </source>
</reference>
<accession>A0ABP6T4H1</accession>
<gene>
    <name evidence="2" type="ORF">GCM10020369_56110</name>
</gene>
<comment type="caution">
    <text evidence="2">The sequence shown here is derived from an EMBL/GenBank/DDBJ whole genome shotgun (WGS) entry which is preliminary data.</text>
</comment>
<protein>
    <recommendedName>
        <fullName evidence="4">DUF2975 domain-containing protein</fullName>
    </recommendedName>
</protein>
<name>A0ABP6T4H1_9ACTN</name>
<evidence type="ECO:0008006" key="4">
    <source>
        <dbReference type="Google" id="ProtNLM"/>
    </source>
</evidence>
<feature type="transmembrane region" description="Helical" evidence="1">
    <location>
        <begin position="26"/>
        <end position="45"/>
    </location>
</feature>
<proteinExistence type="predicted"/>
<feature type="transmembrane region" description="Helical" evidence="1">
    <location>
        <begin position="135"/>
        <end position="156"/>
    </location>
</feature>
<evidence type="ECO:0000313" key="2">
    <source>
        <dbReference type="EMBL" id="GAA3392856.1"/>
    </source>
</evidence>
<evidence type="ECO:0000313" key="3">
    <source>
        <dbReference type="Proteomes" id="UP001501676"/>
    </source>
</evidence>
<sequence>MADAAERPEAARLPAHNPDGMRASGCAVLLLLIGFLTLSSFFTIGGLSQVLDGEPVALPFVVGSGYTQVAIVVLVWAGGSVVRSLDHRGTVSRRAVTRAYRVYRAVRIGCFVVVAVLAAIALVVVLIGVAAGTSAIVLGLMLVPAVLMVVLVLFVARTVRQLCRVYETHYPVLTEPAD</sequence>
<feature type="transmembrane region" description="Helical" evidence="1">
    <location>
        <begin position="65"/>
        <end position="85"/>
    </location>
</feature>
<organism evidence="2 3">
    <name type="scientific">Cryptosporangium minutisporangium</name>
    <dbReference type="NCBI Taxonomy" id="113569"/>
    <lineage>
        <taxon>Bacteria</taxon>
        <taxon>Bacillati</taxon>
        <taxon>Actinomycetota</taxon>
        <taxon>Actinomycetes</taxon>
        <taxon>Cryptosporangiales</taxon>
        <taxon>Cryptosporangiaceae</taxon>
        <taxon>Cryptosporangium</taxon>
    </lineage>
</organism>
<keyword evidence="1" id="KW-1133">Transmembrane helix</keyword>
<keyword evidence="1" id="KW-0812">Transmembrane</keyword>
<dbReference type="Proteomes" id="UP001501676">
    <property type="component" value="Unassembled WGS sequence"/>
</dbReference>
<dbReference type="RefSeq" id="WP_345731235.1">
    <property type="nucleotide sequence ID" value="NZ_BAAAYN010000040.1"/>
</dbReference>
<keyword evidence="3" id="KW-1185">Reference proteome</keyword>
<evidence type="ECO:0000256" key="1">
    <source>
        <dbReference type="SAM" id="Phobius"/>
    </source>
</evidence>
<keyword evidence="1" id="KW-0472">Membrane</keyword>
<feature type="transmembrane region" description="Helical" evidence="1">
    <location>
        <begin position="106"/>
        <end position="129"/>
    </location>
</feature>
<dbReference type="EMBL" id="BAAAYN010000040">
    <property type="protein sequence ID" value="GAA3392856.1"/>
    <property type="molecule type" value="Genomic_DNA"/>
</dbReference>